<dbReference type="STRING" id="4999.A0A1Y1UGP7"/>
<dbReference type="AlphaFoldDB" id="A0A1Y1UGP7"/>
<reference evidence="6 7" key="1">
    <citation type="submission" date="2017-03" db="EMBL/GenBank/DDBJ databases">
        <title>Widespread Adenine N6-methylation of Active Genes in Fungi.</title>
        <authorList>
            <consortium name="DOE Joint Genome Institute"/>
            <person name="Mondo S.J."/>
            <person name="Dannebaum R.O."/>
            <person name="Kuo R.C."/>
            <person name="Louie K.B."/>
            <person name="Bewick A.J."/>
            <person name="Labutti K."/>
            <person name="Haridas S."/>
            <person name="Kuo A."/>
            <person name="Salamov A."/>
            <person name="Ahrendt S.R."/>
            <person name="Lau R."/>
            <person name="Bowen B.P."/>
            <person name="Lipzen A."/>
            <person name="Sullivan W."/>
            <person name="Andreopoulos W.B."/>
            <person name="Clum A."/>
            <person name="Lindquist E."/>
            <person name="Daum C."/>
            <person name="Northen T.R."/>
            <person name="Ramamoorthy G."/>
            <person name="Schmitz R.J."/>
            <person name="Gryganskyi A."/>
            <person name="Culley D."/>
            <person name="Magnuson J."/>
            <person name="James T.Y."/>
            <person name="O'Malley M.A."/>
            <person name="Stajich J.E."/>
            <person name="Spatafora J.W."/>
            <person name="Visel A."/>
            <person name="Grigoriev I.V."/>
        </authorList>
    </citation>
    <scope>NUCLEOTIDE SEQUENCE [LARGE SCALE GENOMIC DNA]</scope>
    <source>
        <strain evidence="6 7">NRRL Y-17943</strain>
    </source>
</reference>
<dbReference type="GO" id="GO:0005739">
    <property type="term" value="C:mitochondrion"/>
    <property type="evidence" value="ECO:0007669"/>
    <property type="project" value="TreeGrafter"/>
</dbReference>
<dbReference type="Pfam" id="PF01565">
    <property type="entry name" value="FAD_binding_4"/>
    <property type="match status" value="1"/>
</dbReference>
<dbReference type="InterPro" id="IPR036318">
    <property type="entry name" value="FAD-bd_PCMH-like_sf"/>
</dbReference>
<accession>A0A1Y1UGP7</accession>
<dbReference type="InterPro" id="IPR010031">
    <property type="entry name" value="FAD_lactone_oxidase-like"/>
</dbReference>
<comment type="pathway">
    <text evidence="1">Cofactor biosynthesis; D-erythroascorbate biosynthesis; dehydro-D-arabinono-1,4-lactone from D-arabinose: step 2/2.</text>
</comment>
<keyword evidence="3" id="KW-0560">Oxidoreductase</keyword>
<dbReference type="PANTHER" id="PTHR43762">
    <property type="entry name" value="L-GULONOLACTONE OXIDASE"/>
    <property type="match status" value="1"/>
</dbReference>
<dbReference type="GO" id="GO:0003885">
    <property type="term" value="F:D-arabinono-1,4-lactone oxidase activity"/>
    <property type="evidence" value="ECO:0007669"/>
    <property type="project" value="UniProtKB-EC"/>
</dbReference>
<gene>
    <name evidence="6" type="ORF">BD324DRAFT_625254</name>
</gene>
<evidence type="ECO:0000256" key="3">
    <source>
        <dbReference type="ARBA" id="ARBA00023002"/>
    </source>
</evidence>
<dbReference type="GO" id="GO:0071949">
    <property type="term" value="F:FAD binding"/>
    <property type="evidence" value="ECO:0007669"/>
    <property type="project" value="InterPro"/>
</dbReference>
<evidence type="ECO:0000313" key="6">
    <source>
        <dbReference type="EMBL" id="ORX37208.1"/>
    </source>
</evidence>
<dbReference type="SUPFAM" id="SSF56176">
    <property type="entry name" value="FAD-binding/transporter-associated domain-like"/>
    <property type="match status" value="1"/>
</dbReference>
<dbReference type="Proteomes" id="UP000193218">
    <property type="component" value="Unassembled WGS sequence"/>
</dbReference>
<dbReference type="InterPro" id="IPR016166">
    <property type="entry name" value="FAD-bd_PCMH"/>
</dbReference>
<dbReference type="EMBL" id="NBSH01000006">
    <property type="protein sequence ID" value="ORX37208.1"/>
    <property type="molecule type" value="Genomic_DNA"/>
</dbReference>
<dbReference type="PROSITE" id="PS51387">
    <property type="entry name" value="FAD_PCMH"/>
    <property type="match status" value="1"/>
</dbReference>
<evidence type="ECO:0000256" key="1">
    <source>
        <dbReference type="ARBA" id="ARBA00005083"/>
    </source>
</evidence>
<keyword evidence="7" id="KW-1185">Reference proteome</keyword>
<dbReference type="FunCoup" id="A0A1Y1UGP7">
    <property type="interactions" value="335"/>
</dbReference>
<dbReference type="OrthoDB" id="610608at2759"/>
<dbReference type="EC" id="1.1.3.37" evidence="2"/>
<evidence type="ECO:0000259" key="5">
    <source>
        <dbReference type="PROSITE" id="PS51387"/>
    </source>
</evidence>
<dbReference type="InterPro" id="IPR007173">
    <property type="entry name" value="ALO_C"/>
</dbReference>
<evidence type="ECO:0000256" key="4">
    <source>
        <dbReference type="ARBA" id="ARBA00033418"/>
    </source>
</evidence>
<organism evidence="6 7">
    <name type="scientific">Kockovaella imperatae</name>
    <dbReference type="NCBI Taxonomy" id="4999"/>
    <lineage>
        <taxon>Eukaryota</taxon>
        <taxon>Fungi</taxon>
        <taxon>Dikarya</taxon>
        <taxon>Basidiomycota</taxon>
        <taxon>Agaricomycotina</taxon>
        <taxon>Tremellomycetes</taxon>
        <taxon>Tremellales</taxon>
        <taxon>Cuniculitremaceae</taxon>
        <taxon>Kockovaella</taxon>
    </lineage>
</organism>
<name>A0A1Y1UGP7_9TREE</name>
<dbReference type="Gene3D" id="3.30.70.2520">
    <property type="match status" value="1"/>
</dbReference>
<sequence>MGVATTDEMDLLEISDKDLHIALAAITIEASSSASHFSNWARTFHCHPERVLVPHNILQCRQILELARREGKSVHPVGVGHSPSDLACTNGWLVKMGGLKGAVRIDAKKQTAVFRAGTVLHDVHAILSKSEPPLAVPNIGSISDQTIGGLISTASHGSGVNYPVLSKHARSITMALPLPGAPVVKVSADEDPALFKASLCGLGATGMMLEVEIEVEPAFRLKEVKTPHTVDHFFAHFDSIRRSAEHVRAWWYPDGQGIVVGRANRTYEPARPASSVLDFILGYHVTQFFLLIARFLPFLTPWVGRWAWWLSKGESVVVDDGYKVLNFDCLFPQYALEWAVPSENAVQCMSELRSWLQEEAERRNGIRVHFPIEIRWSCADDIWLSPSVDRDTTWIGVVTYRPYGLPVPYRQFQKRFSSICADHGGRPHWAKQHSLEPKSIENLYPNFSQYLQVLNRVDPQGILRSEYVKRHIEGVPISGRMFKKRS</sequence>
<dbReference type="InterPro" id="IPR016167">
    <property type="entry name" value="FAD-bd_PCMH_sub1"/>
</dbReference>
<dbReference type="GeneID" id="33557588"/>
<feature type="domain" description="FAD-binding PCMH-type" evidence="5">
    <location>
        <begin position="44"/>
        <end position="218"/>
    </location>
</feature>
<dbReference type="InterPro" id="IPR016169">
    <property type="entry name" value="FAD-bd_PCMH_sub2"/>
</dbReference>
<dbReference type="PIRSF" id="PIRSF000136">
    <property type="entry name" value="LGO_GLO"/>
    <property type="match status" value="1"/>
</dbReference>
<dbReference type="Gene3D" id="3.30.465.10">
    <property type="match status" value="1"/>
</dbReference>
<proteinExistence type="predicted"/>
<dbReference type="Pfam" id="PF04030">
    <property type="entry name" value="ALO"/>
    <property type="match status" value="1"/>
</dbReference>
<dbReference type="GO" id="GO:0016020">
    <property type="term" value="C:membrane"/>
    <property type="evidence" value="ECO:0007669"/>
    <property type="project" value="InterPro"/>
</dbReference>
<dbReference type="InParanoid" id="A0A1Y1UGP7"/>
<dbReference type="UniPathway" id="UPA00771">
    <property type="reaction ID" value="UER00766"/>
</dbReference>
<dbReference type="InterPro" id="IPR006094">
    <property type="entry name" value="Oxid_FAD_bind_N"/>
</dbReference>
<dbReference type="Gene3D" id="3.30.43.10">
    <property type="entry name" value="Uridine Diphospho-n-acetylenolpyruvylglucosamine Reductase, domain 2"/>
    <property type="match status" value="1"/>
</dbReference>
<comment type="caution">
    <text evidence="6">The sequence shown here is derived from an EMBL/GenBank/DDBJ whole genome shotgun (WGS) entry which is preliminary data.</text>
</comment>
<evidence type="ECO:0000256" key="2">
    <source>
        <dbReference type="ARBA" id="ARBA00013136"/>
    </source>
</evidence>
<protein>
    <recommendedName>
        <fullName evidence="2">D-arabinono-1,4-lactone oxidase</fullName>
        <ecNumber evidence="2">1.1.3.37</ecNumber>
    </recommendedName>
    <alternativeName>
        <fullName evidence="4">L-galactono-gamma-lactone oxidase</fullName>
    </alternativeName>
</protein>
<dbReference type="PANTHER" id="PTHR43762:SF1">
    <property type="entry name" value="D-ARABINONO-1,4-LACTONE OXIDASE"/>
    <property type="match status" value="1"/>
</dbReference>
<evidence type="ECO:0000313" key="7">
    <source>
        <dbReference type="Proteomes" id="UP000193218"/>
    </source>
</evidence>
<dbReference type="RefSeq" id="XP_021871246.1">
    <property type="nucleotide sequence ID" value="XM_022015779.1"/>
</dbReference>